<dbReference type="AlphaFoldDB" id="A0A448ZFS1"/>
<accession>A0A448ZFS1</accession>
<dbReference type="EMBL" id="CAACVS010000313">
    <property type="protein sequence ID" value="VEU40885.1"/>
    <property type="molecule type" value="Genomic_DNA"/>
</dbReference>
<dbReference type="InterPro" id="IPR027417">
    <property type="entry name" value="P-loop_NTPase"/>
</dbReference>
<dbReference type="Proteomes" id="UP000291116">
    <property type="component" value="Unassembled WGS sequence"/>
</dbReference>
<evidence type="ECO:0000259" key="1">
    <source>
        <dbReference type="Pfam" id="PF00009"/>
    </source>
</evidence>
<gene>
    <name evidence="2" type="ORF">PSNMU_V1.4_AUG-EV-PASAV3_0077970</name>
</gene>
<organism evidence="2 3">
    <name type="scientific">Pseudo-nitzschia multistriata</name>
    <dbReference type="NCBI Taxonomy" id="183589"/>
    <lineage>
        <taxon>Eukaryota</taxon>
        <taxon>Sar</taxon>
        <taxon>Stramenopiles</taxon>
        <taxon>Ochrophyta</taxon>
        <taxon>Bacillariophyta</taxon>
        <taxon>Bacillariophyceae</taxon>
        <taxon>Bacillariophycidae</taxon>
        <taxon>Bacillariales</taxon>
        <taxon>Bacillariaceae</taxon>
        <taxon>Pseudo-nitzschia</taxon>
    </lineage>
</organism>
<evidence type="ECO:0000313" key="3">
    <source>
        <dbReference type="Proteomes" id="UP000291116"/>
    </source>
</evidence>
<dbReference type="Gene3D" id="3.40.50.300">
    <property type="entry name" value="P-loop containing nucleotide triphosphate hydrolases"/>
    <property type="match status" value="1"/>
</dbReference>
<dbReference type="CDD" id="cd00882">
    <property type="entry name" value="Ras_like_GTPase"/>
    <property type="match status" value="1"/>
</dbReference>
<reference evidence="2 3" key="1">
    <citation type="submission" date="2019-01" db="EMBL/GenBank/DDBJ databases">
        <authorList>
            <person name="Ferrante I. M."/>
        </authorList>
    </citation>
    <scope>NUCLEOTIDE SEQUENCE [LARGE SCALE GENOMIC DNA]</scope>
    <source>
        <strain evidence="2 3">B856</strain>
    </source>
</reference>
<dbReference type="SUPFAM" id="SSF52540">
    <property type="entry name" value="P-loop containing nucleoside triphosphate hydrolases"/>
    <property type="match status" value="1"/>
</dbReference>
<proteinExistence type="predicted"/>
<dbReference type="OrthoDB" id="43903at2759"/>
<protein>
    <recommendedName>
        <fullName evidence="1">Tr-type G domain-containing protein</fullName>
    </recommendedName>
</protein>
<sequence length="627" mass="71537">MKGANATHEEISEDNKKLRSSDVVEEKTFDIQVDYQICEMRPDTNLILIDIPGINEAEASKKYKDYVESNWDTFDCVVVVMDAIKGVNTEEQVELLKFVQQNNQNTKDIPTIILGNKIDDPDDEDAIALMHETHTKTMEIFGHVDSKYMPHERKTKDNENNYFGSNETDTAFIPISAKNAFTYRKAGRIDTDHLKDAKHRDLLNKIGNDELGRKWSKMDMDKKVEAVTEILRDPAELDERLADTNFNTFLAVLSSFVGSDERQQDILRKQTELELARISHGVLGEKAIAASILEVFKRMKPIGWVDTGILHTAFWGAFENFKCGALIDAFETDVSPKAFGRAFTELEKYHDVASKLGWTKESERAIFEMKKMLRSQLVLLLQKVKNWSFHSFCMEAGVRLHSDWGEHGCGLCSGYGCNTVYRYPQSSSRYAQSSSTERSYGVCRRSKFASWPDTLTIPSATTWANLSPQDWITILASLSLVWNQSWFIEDFGHEKLELEAALLRYRSFFYSSPVGTLSSDKFTGNQDDDTALNEFILSHSYKDAIINIYGTKKSKKSESQSKNRFDLLLSDVIDTNGTDNAAITKVRMPMSLADPSHWGNLAWKYIKFCNKQEDMIDSREKKKPRLL</sequence>
<dbReference type="GO" id="GO:0003924">
    <property type="term" value="F:GTPase activity"/>
    <property type="evidence" value="ECO:0007669"/>
    <property type="project" value="InterPro"/>
</dbReference>
<keyword evidence="3" id="KW-1185">Reference proteome</keyword>
<name>A0A448ZFS1_9STRA</name>
<feature type="domain" description="Tr-type G" evidence="1">
    <location>
        <begin position="18"/>
        <end position="184"/>
    </location>
</feature>
<dbReference type="InterPro" id="IPR000795">
    <property type="entry name" value="T_Tr_GTP-bd_dom"/>
</dbReference>
<evidence type="ECO:0000313" key="2">
    <source>
        <dbReference type="EMBL" id="VEU40885.1"/>
    </source>
</evidence>
<dbReference type="Pfam" id="PF00009">
    <property type="entry name" value="GTP_EFTU"/>
    <property type="match status" value="1"/>
</dbReference>
<dbReference type="GO" id="GO:0005525">
    <property type="term" value="F:GTP binding"/>
    <property type="evidence" value="ECO:0007669"/>
    <property type="project" value="InterPro"/>
</dbReference>